<feature type="region of interest" description="Disordered" evidence="1">
    <location>
        <begin position="194"/>
        <end position="218"/>
    </location>
</feature>
<reference evidence="2" key="1">
    <citation type="submission" date="2023-03" db="EMBL/GenBank/DDBJ databases">
        <title>Massive genome expansion in bonnet fungi (Mycena s.s.) driven by repeated elements and novel gene families across ecological guilds.</title>
        <authorList>
            <consortium name="Lawrence Berkeley National Laboratory"/>
            <person name="Harder C.B."/>
            <person name="Miyauchi S."/>
            <person name="Viragh M."/>
            <person name="Kuo A."/>
            <person name="Thoen E."/>
            <person name="Andreopoulos B."/>
            <person name="Lu D."/>
            <person name="Skrede I."/>
            <person name="Drula E."/>
            <person name="Henrissat B."/>
            <person name="Morin E."/>
            <person name="Kohler A."/>
            <person name="Barry K."/>
            <person name="LaButti K."/>
            <person name="Morin E."/>
            <person name="Salamov A."/>
            <person name="Lipzen A."/>
            <person name="Mereny Z."/>
            <person name="Hegedus B."/>
            <person name="Baldrian P."/>
            <person name="Stursova M."/>
            <person name="Weitz H."/>
            <person name="Taylor A."/>
            <person name="Grigoriev I.V."/>
            <person name="Nagy L.G."/>
            <person name="Martin F."/>
            <person name="Kauserud H."/>
        </authorList>
    </citation>
    <scope>NUCLEOTIDE SEQUENCE</scope>
    <source>
        <strain evidence="2">CBHHK002</strain>
    </source>
</reference>
<accession>A0AAD7F4L2</accession>
<protein>
    <submittedName>
        <fullName evidence="2">Uncharacterized protein</fullName>
    </submittedName>
</protein>
<name>A0AAD7F4L2_9AGAR</name>
<evidence type="ECO:0000256" key="1">
    <source>
        <dbReference type="SAM" id="MobiDB-lite"/>
    </source>
</evidence>
<proteinExistence type="predicted"/>
<feature type="compositionally biased region" description="Basic and acidic residues" evidence="1">
    <location>
        <begin position="1"/>
        <end position="26"/>
    </location>
</feature>
<dbReference type="AlphaFoldDB" id="A0AAD7F4L2"/>
<feature type="compositionally biased region" description="Basic and acidic residues" evidence="1">
    <location>
        <begin position="41"/>
        <end position="52"/>
    </location>
</feature>
<comment type="caution">
    <text evidence="2">The sequence shown here is derived from an EMBL/GenBank/DDBJ whole genome shotgun (WGS) entry which is preliminary data.</text>
</comment>
<keyword evidence="3" id="KW-1185">Reference proteome</keyword>
<feature type="region of interest" description="Disordered" evidence="1">
    <location>
        <begin position="1"/>
        <end position="90"/>
    </location>
</feature>
<evidence type="ECO:0000313" key="3">
    <source>
        <dbReference type="Proteomes" id="UP001218218"/>
    </source>
</evidence>
<organism evidence="2 3">
    <name type="scientific">Mycena albidolilacea</name>
    <dbReference type="NCBI Taxonomy" id="1033008"/>
    <lineage>
        <taxon>Eukaryota</taxon>
        <taxon>Fungi</taxon>
        <taxon>Dikarya</taxon>
        <taxon>Basidiomycota</taxon>
        <taxon>Agaricomycotina</taxon>
        <taxon>Agaricomycetes</taxon>
        <taxon>Agaricomycetidae</taxon>
        <taxon>Agaricales</taxon>
        <taxon>Marasmiineae</taxon>
        <taxon>Mycenaceae</taxon>
        <taxon>Mycena</taxon>
    </lineage>
</organism>
<dbReference type="Proteomes" id="UP001218218">
    <property type="component" value="Unassembled WGS sequence"/>
</dbReference>
<dbReference type="EMBL" id="JARIHO010000003">
    <property type="protein sequence ID" value="KAJ7364674.1"/>
    <property type="molecule type" value="Genomic_DNA"/>
</dbReference>
<sequence>MFKAKIEDTSGNRRVEEVQGRVEAAKRRGGKLNTAGAPSELRFRERGVASEHRTRRASRSKIERNGELQVNKGAWKPKSGEKRKQVQPAHRVRVGHEEAYGHAAALGIHRAHEIGGNRGRKPEALGSANGCSQRIEPLGCYADKKGARAGASRGALESENQPSQCTARARGFRLREDIRQDVYDDAVVGFGQDTSPRISEGAQNRKGGSAQHALQGSKRGALLKKESLSSWDGIPFSTSETNLTCSIRTTRHCPACMIVTYTHESRHALSCNPSLPLVPGAPALMLHPERHMNFGVRSVKYTWTLASAPQIIVFFKICSMVVSPFFKFRWPIPQHASGSCVPVMVDIFSGLYRVLRIGLTENEANEWMEQEGENVQRFHLHRTSRKPKKSYQCGITRLALLNGNRIRGIRRVGLDATCGYHASRRFGK</sequence>
<evidence type="ECO:0000313" key="2">
    <source>
        <dbReference type="EMBL" id="KAJ7364674.1"/>
    </source>
</evidence>
<gene>
    <name evidence="2" type="ORF">DFH08DRAFT_798993</name>
</gene>